<name>A0A2K8T5P6_9NOSO</name>
<keyword evidence="1" id="KW-0614">Plasmid</keyword>
<dbReference type="PROSITE" id="PS51257">
    <property type="entry name" value="PROKAR_LIPOPROTEIN"/>
    <property type="match status" value="1"/>
</dbReference>
<evidence type="ECO:0000313" key="1">
    <source>
        <dbReference type="EMBL" id="AUB42950.1"/>
    </source>
</evidence>
<dbReference type="EMBL" id="CP024786">
    <property type="protein sequence ID" value="AUB42950.1"/>
    <property type="molecule type" value="Genomic_DNA"/>
</dbReference>
<accession>A0A2K8T5P6</accession>
<geneLocation type="plasmid" evidence="2">
    <name>pnfsy01</name>
</geneLocation>
<dbReference type="KEGG" id="nfl:COO91_09104"/>
<keyword evidence="2" id="KW-1185">Reference proteome</keyword>
<organism evidence="1 2">
    <name type="scientific">Nostoc flagelliforme CCNUN1</name>
    <dbReference type="NCBI Taxonomy" id="2038116"/>
    <lineage>
        <taxon>Bacteria</taxon>
        <taxon>Bacillati</taxon>
        <taxon>Cyanobacteriota</taxon>
        <taxon>Cyanophyceae</taxon>
        <taxon>Nostocales</taxon>
        <taxon>Nostocaceae</taxon>
        <taxon>Nostoc</taxon>
    </lineage>
</organism>
<keyword evidence="1" id="KW-0449">Lipoprotein</keyword>
<protein>
    <submittedName>
        <fullName evidence="1">Prokaryotic membrane lipoprotein lipid attachment site profile</fullName>
    </submittedName>
</protein>
<reference evidence="1 2" key="1">
    <citation type="submission" date="2017-11" db="EMBL/GenBank/DDBJ databases">
        <title>Complete genome of a free-living desiccation-tolerant cyanobacterium and its photosynthetic adaptation to extreme terrestrial habitat.</title>
        <authorList>
            <person name="Shang J."/>
        </authorList>
    </citation>
    <scope>NUCLEOTIDE SEQUENCE [LARGE SCALE GENOMIC DNA]</scope>
    <source>
        <strain evidence="1 2">CCNUN1</strain>
        <plasmid evidence="2">pnfsy01</plasmid>
    </source>
</reference>
<gene>
    <name evidence="1" type="ORF">COO91_09104</name>
</gene>
<sequence length="39" mass="4409">MIGRRCNRFIISSHKTHLIQKPPSALGFGLILCACPWSR</sequence>
<proteinExistence type="predicted"/>
<dbReference type="Proteomes" id="UP000232003">
    <property type="component" value="Plasmid pNFSY01"/>
</dbReference>
<dbReference type="AlphaFoldDB" id="A0A2K8T5P6"/>
<evidence type="ECO:0000313" key="2">
    <source>
        <dbReference type="Proteomes" id="UP000232003"/>
    </source>
</evidence>